<dbReference type="RefSeq" id="WP_055094757.1">
    <property type="nucleotide sequence ID" value="NZ_JRLF01000010.1"/>
</dbReference>
<keyword evidence="1" id="KW-0732">Signal</keyword>
<evidence type="ECO:0000313" key="3">
    <source>
        <dbReference type="Proteomes" id="UP000050443"/>
    </source>
</evidence>
<feature type="chain" id="PRO_5006183627" description="Lipoprotein" evidence="1">
    <location>
        <begin position="23"/>
        <end position="145"/>
    </location>
</feature>
<dbReference type="PATRIC" id="fig|362413.3.peg.252"/>
<dbReference type="Proteomes" id="UP000050443">
    <property type="component" value="Unassembled WGS sequence"/>
</dbReference>
<name>A0A0Q0RU17_9FLAO</name>
<dbReference type="STRING" id="362413.RC62_265"/>
<feature type="signal peptide" evidence="1">
    <location>
        <begin position="1"/>
        <end position="22"/>
    </location>
</feature>
<dbReference type="PROSITE" id="PS51257">
    <property type="entry name" value="PROKAR_LIPOPROTEIN"/>
    <property type="match status" value="1"/>
</dbReference>
<evidence type="ECO:0008006" key="4">
    <source>
        <dbReference type="Google" id="ProtNLM"/>
    </source>
</evidence>
<sequence>MLAKIKSLLLVFLGLLTLTSCAQATKKQENRNTEYRDKIKNIYKEVKTYDYNPVYQLKVNTNLCSYEAYINDILVDFSFTPGRTAGEQNIDIAQYILKSGKQIVRFKIYPKAIKKGILESLVDKNADFSIRIVHGRILQNEICRF</sequence>
<proteinExistence type="predicted"/>
<accession>A0A0Q0RU17</accession>
<reference evidence="2 3" key="1">
    <citation type="submission" date="2014-09" db="EMBL/GenBank/DDBJ databases">
        <title>Genome sequence of Flavobacterium aquidurense RC62.</title>
        <authorList>
            <person name="Kim J.F."/>
            <person name="Kwak M.-J."/>
        </authorList>
    </citation>
    <scope>NUCLEOTIDE SEQUENCE [LARGE SCALE GENOMIC DNA]</scope>
    <source>
        <strain evidence="2 3">RC62</strain>
    </source>
</reference>
<dbReference type="EMBL" id="JRLF01000010">
    <property type="protein sequence ID" value="KQB40375.1"/>
    <property type="molecule type" value="Genomic_DNA"/>
</dbReference>
<comment type="caution">
    <text evidence="2">The sequence shown here is derived from an EMBL/GenBank/DDBJ whole genome shotgun (WGS) entry which is preliminary data.</text>
</comment>
<organism evidence="2 3">
    <name type="scientific">Flavobacterium aquidurense</name>
    <dbReference type="NCBI Taxonomy" id="362413"/>
    <lineage>
        <taxon>Bacteria</taxon>
        <taxon>Pseudomonadati</taxon>
        <taxon>Bacteroidota</taxon>
        <taxon>Flavobacteriia</taxon>
        <taxon>Flavobacteriales</taxon>
        <taxon>Flavobacteriaceae</taxon>
        <taxon>Flavobacterium</taxon>
    </lineage>
</organism>
<evidence type="ECO:0000313" key="2">
    <source>
        <dbReference type="EMBL" id="KQB40375.1"/>
    </source>
</evidence>
<dbReference type="OrthoDB" id="1149023at2"/>
<gene>
    <name evidence="2" type="ORF">RC62_265</name>
</gene>
<evidence type="ECO:0000256" key="1">
    <source>
        <dbReference type="SAM" id="SignalP"/>
    </source>
</evidence>
<protein>
    <recommendedName>
        <fullName evidence="4">Lipoprotein</fullName>
    </recommendedName>
</protein>
<dbReference type="AlphaFoldDB" id="A0A0Q0RU17"/>